<evidence type="ECO:0000256" key="4">
    <source>
        <dbReference type="ARBA" id="ARBA00023163"/>
    </source>
</evidence>
<name>A0ABS0DV79_9GAMM</name>
<reference evidence="6 7" key="1">
    <citation type="submission" date="2020-11" db="EMBL/GenBank/DDBJ databases">
        <title>Taxonomic investigation of Rahnella spp.</title>
        <authorList>
            <person name="Lee S.D."/>
        </authorList>
    </citation>
    <scope>NUCLEOTIDE SEQUENCE [LARGE SCALE GENOMIC DNA]</scope>
    <source>
        <strain evidence="6 7">SAP-10</strain>
    </source>
</reference>
<dbReference type="Pfam" id="PF13693">
    <property type="entry name" value="HTH_35"/>
    <property type="match status" value="1"/>
</dbReference>
<keyword evidence="2" id="KW-0805">Transcription regulation</keyword>
<gene>
    <name evidence="6" type="ORF">IV431_10750</name>
</gene>
<dbReference type="Proteomes" id="UP000600307">
    <property type="component" value="Unassembled WGS sequence"/>
</dbReference>
<comment type="similarity">
    <text evidence="1">Belongs to the ner transcriptional regulatory family.</text>
</comment>
<organism evidence="6 7">
    <name type="scientific">Rahnella victoriana</name>
    <dbReference type="NCBI Taxonomy" id="1510570"/>
    <lineage>
        <taxon>Bacteria</taxon>
        <taxon>Pseudomonadati</taxon>
        <taxon>Pseudomonadota</taxon>
        <taxon>Gammaproteobacteria</taxon>
        <taxon>Enterobacterales</taxon>
        <taxon>Yersiniaceae</taxon>
        <taxon>Rahnella</taxon>
    </lineage>
</organism>
<keyword evidence="4" id="KW-0804">Transcription</keyword>
<keyword evidence="3" id="KW-0238">DNA-binding</keyword>
<evidence type="ECO:0000256" key="2">
    <source>
        <dbReference type="ARBA" id="ARBA00023015"/>
    </source>
</evidence>
<dbReference type="InterPro" id="IPR010982">
    <property type="entry name" value="Lambda_DNA-bd_dom_sf"/>
</dbReference>
<proteinExistence type="inferred from homology"/>
<evidence type="ECO:0000259" key="5">
    <source>
        <dbReference type="Pfam" id="PF13693"/>
    </source>
</evidence>
<dbReference type="RefSeq" id="WP_131694394.1">
    <property type="nucleotide sequence ID" value="NZ_CBCSED010000006.1"/>
</dbReference>
<evidence type="ECO:0000256" key="1">
    <source>
        <dbReference type="ARBA" id="ARBA00006157"/>
    </source>
</evidence>
<feature type="domain" description="Ner winged helix-turn-helix DNA-binding" evidence="5">
    <location>
        <begin position="4"/>
        <end position="68"/>
    </location>
</feature>
<comment type="caution">
    <text evidence="6">The sequence shown here is derived from an EMBL/GenBank/DDBJ whole genome shotgun (WGS) entry which is preliminary data.</text>
</comment>
<sequence>MKKDWHQADIIAAIRKKGTTLAAVSRRAGLCSSTLSNALTRKWPKGERLIAEAIGVKAETIWPSRYTEIKYN</sequence>
<evidence type="ECO:0000313" key="6">
    <source>
        <dbReference type="EMBL" id="MBF7956033.1"/>
    </source>
</evidence>
<protein>
    <submittedName>
        <fullName evidence="6">Helix-turn-helix domain-containing protein</fullName>
    </submittedName>
</protein>
<dbReference type="EMBL" id="JADOBH010000002">
    <property type="protein sequence ID" value="MBF7956033.1"/>
    <property type="molecule type" value="Genomic_DNA"/>
</dbReference>
<dbReference type="Gene3D" id="1.10.260.40">
    <property type="entry name" value="lambda repressor-like DNA-binding domains"/>
    <property type="match status" value="1"/>
</dbReference>
<evidence type="ECO:0000313" key="7">
    <source>
        <dbReference type="Proteomes" id="UP000600307"/>
    </source>
</evidence>
<accession>A0ABS0DV79</accession>
<keyword evidence="7" id="KW-1185">Reference proteome</keyword>
<dbReference type="SUPFAM" id="SSF47413">
    <property type="entry name" value="lambda repressor-like DNA-binding domains"/>
    <property type="match status" value="1"/>
</dbReference>
<evidence type="ECO:0000256" key="3">
    <source>
        <dbReference type="ARBA" id="ARBA00023125"/>
    </source>
</evidence>
<dbReference type="InterPro" id="IPR038722">
    <property type="entry name" value="Ner_HTH_dom"/>
</dbReference>